<accession>A0A090T2A1</accession>
<dbReference type="AlphaFoldDB" id="A0A090T2A1"/>
<organism evidence="1 2">
    <name type="scientific">Vibrio maritimus</name>
    <dbReference type="NCBI Taxonomy" id="990268"/>
    <lineage>
        <taxon>Bacteria</taxon>
        <taxon>Pseudomonadati</taxon>
        <taxon>Pseudomonadota</taxon>
        <taxon>Gammaproteobacteria</taxon>
        <taxon>Vibrionales</taxon>
        <taxon>Vibrionaceae</taxon>
        <taxon>Vibrio</taxon>
    </lineage>
</organism>
<evidence type="ECO:0000313" key="1">
    <source>
        <dbReference type="EMBL" id="GAL33313.1"/>
    </source>
</evidence>
<keyword evidence="2" id="KW-1185">Reference proteome</keyword>
<reference evidence="1 2" key="1">
    <citation type="submission" date="2014-09" db="EMBL/GenBank/DDBJ databases">
        <title>Vibrio maritimus JCM 19240. (C210) whole genome shotgun sequence.</title>
        <authorList>
            <person name="Sawabe T."/>
            <person name="Meirelles P."/>
            <person name="Nakanishi M."/>
            <person name="Sayaka M."/>
            <person name="Hattori M."/>
            <person name="Ohkuma M."/>
        </authorList>
    </citation>
    <scope>NUCLEOTIDE SEQUENCE [LARGE SCALE GENOMIC DNA]</scope>
    <source>
        <strain evidence="1 2">JCM 19240</strain>
    </source>
</reference>
<protein>
    <submittedName>
        <fullName evidence="1">Transcriptional regulator GntR family</fullName>
    </submittedName>
</protein>
<gene>
    <name evidence="1" type="ORF">JCM19240_2009</name>
</gene>
<name>A0A090T2A1_9VIBR</name>
<proteinExistence type="predicted"/>
<evidence type="ECO:0000313" key="2">
    <source>
        <dbReference type="Proteomes" id="UP000029224"/>
    </source>
</evidence>
<sequence length="84" mass="9490">MSRFSIRKALAKLEAIGVVKPKTGSGYFVNTAIIGTPLIYNSITENSFEHISYKKVQLNKRVPTIMRYKYSLSEKMIIYGISNA</sequence>
<dbReference type="Proteomes" id="UP000029224">
    <property type="component" value="Unassembled WGS sequence"/>
</dbReference>
<dbReference type="EMBL" id="BBMT01000003">
    <property type="protein sequence ID" value="GAL33313.1"/>
    <property type="molecule type" value="Genomic_DNA"/>
</dbReference>
<dbReference type="Gene3D" id="1.10.10.10">
    <property type="entry name" value="Winged helix-like DNA-binding domain superfamily/Winged helix DNA-binding domain"/>
    <property type="match status" value="1"/>
</dbReference>
<comment type="caution">
    <text evidence="1">The sequence shown here is derived from an EMBL/GenBank/DDBJ whole genome shotgun (WGS) entry which is preliminary data.</text>
</comment>
<reference evidence="1 2" key="2">
    <citation type="submission" date="2014-09" db="EMBL/GenBank/DDBJ databases">
        <authorList>
            <consortium name="NBRP consortium"/>
            <person name="Sawabe T."/>
            <person name="Meirelles P."/>
            <person name="Nakanishi M."/>
            <person name="Sayaka M."/>
            <person name="Hattori M."/>
            <person name="Ohkuma M."/>
        </authorList>
    </citation>
    <scope>NUCLEOTIDE SEQUENCE [LARGE SCALE GENOMIC DNA]</scope>
    <source>
        <strain evidence="1 2">JCM 19240</strain>
    </source>
</reference>
<dbReference type="InterPro" id="IPR036388">
    <property type="entry name" value="WH-like_DNA-bd_sf"/>
</dbReference>